<dbReference type="FunFam" id="1.25.40.10:FF:000939">
    <property type="entry name" value="Pentatricopeptide repeat-containing protein ELI1, chloroplastic"/>
    <property type="match status" value="1"/>
</dbReference>
<dbReference type="Pfam" id="PF12854">
    <property type="entry name" value="PPR_1"/>
    <property type="match status" value="1"/>
</dbReference>
<dbReference type="SMR" id="A0A445G7N3"/>
<comment type="similarity">
    <text evidence="1">Belongs to the PPR family. PCMP-H subfamily.</text>
</comment>
<dbReference type="Pfam" id="PF13041">
    <property type="entry name" value="PPR_2"/>
    <property type="match status" value="2"/>
</dbReference>
<dbReference type="FunFam" id="1.25.40.10:FF:000031">
    <property type="entry name" value="Pentatricopeptide repeat-containing protein mitochondrial"/>
    <property type="match status" value="1"/>
</dbReference>
<dbReference type="PANTHER" id="PTHR47926:SF456">
    <property type="entry name" value="PENTATRICOPEPTIDE REPEAT-CONTAINING PROTEIN ELI1, CHLOROPLASTIC"/>
    <property type="match status" value="1"/>
</dbReference>
<keyword evidence="2" id="KW-0677">Repeat</keyword>
<dbReference type="Gene3D" id="1.25.40.10">
    <property type="entry name" value="Tetratricopeptide repeat domain"/>
    <property type="match status" value="4"/>
</dbReference>
<dbReference type="FunFam" id="1.25.40.10:FF:001231">
    <property type="entry name" value="Pentatricopeptide repeat-containing protein ELI1, chloroplastic"/>
    <property type="match status" value="1"/>
</dbReference>
<organism evidence="5 6">
    <name type="scientific">Glycine soja</name>
    <name type="common">Wild soybean</name>
    <dbReference type="NCBI Taxonomy" id="3848"/>
    <lineage>
        <taxon>Eukaryota</taxon>
        <taxon>Viridiplantae</taxon>
        <taxon>Streptophyta</taxon>
        <taxon>Embryophyta</taxon>
        <taxon>Tracheophyta</taxon>
        <taxon>Spermatophyta</taxon>
        <taxon>Magnoliopsida</taxon>
        <taxon>eudicotyledons</taxon>
        <taxon>Gunneridae</taxon>
        <taxon>Pentapetalae</taxon>
        <taxon>rosids</taxon>
        <taxon>fabids</taxon>
        <taxon>Fabales</taxon>
        <taxon>Fabaceae</taxon>
        <taxon>Papilionoideae</taxon>
        <taxon>50 kb inversion clade</taxon>
        <taxon>NPAAA clade</taxon>
        <taxon>indigoferoid/millettioid clade</taxon>
        <taxon>Phaseoleae</taxon>
        <taxon>Glycine</taxon>
        <taxon>Glycine subgen. Soja</taxon>
    </lineage>
</organism>
<dbReference type="GO" id="GO:0009451">
    <property type="term" value="P:RNA modification"/>
    <property type="evidence" value="ECO:0007669"/>
    <property type="project" value="InterPro"/>
</dbReference>
<feature type="domain" description="DYW" evidence="4">
    <location>
        <begin position="537"/>
        <end position="628"/>
    </location>
</feature>
<feature type="repeat" description="PPR" evidence="3">
    <location>
        <begin position="213"/>
        <end position="243"/>
    </location>
</feature>
<evidence type="ECO:0000256" key="1">
    <source>
        <dbReference type="ARBA" id="ARBA00006643"/>
    </source>
</evidence>
<dbReference type="InterPro" id="IPR002885">
    <property type="entry name" value="PPR_rpt"/>
</dbReference>
<dbReference type="InterPro" id="IPR046849">
    <property type="entry name" value="E2_motif"/>
</dbReference>
<dbReference type="GO" id="GO:0003723">
    <property type="term" value="F:RNA binding"/>
    <property type="evidence" value="ECO:0007669"/>
    <property type="project" value="InterPro"/>
</dbReference>
<dbReference type="InterPro" id="IPR046960">
    <property type="entry name" value="PPR_At4g14850-like_plant"/>
</dbReference>
<keyword evidence="6" id="KW-1185">Reference proteome</keyword>
<evidence type="ECO:0000256" key="3">
    <source>
        <dbReference type="PROSITE-ProRule" id="PRU00708"/>
    </source>
</evidence>
<protein>
    <submittedName>
        <fullName evidence="5">Pentatricopeptide repeat-containing protein ELI1, chloroplastic</fullName>
    </submittedName>
</protein>
<evidence type="ECO:0000313" key="5">
    <source>
        <dbReference type="EMBL" id="RZB57207.1"/>
    </source>
</evidence>
<name>A0A445G7N3_GLYSO</name>
<reference evidence="5 6" key="1">
    <citation type="submission" date="2018-09" db="EMBL/GenBank/DDBJ databases">
        <title>A high-quality reference genome of wild soybean provides a powerful tool to mine soybean genomes.</title>
        <authorList>
            <person name="Xie M."/>
            <person name="Chung C.Y.L."/>
            <person name="Li M.-W."/>
            <person name="Wong F.-L."/>
            <person name="Chan T.-F."/>
            <person name="Lam H.-M."/>
        </authorList>
    </citation>
    <scope>NUCLEOTIDE SEQUENCE [LARGE SCALE GENOMIC DNA]</scope>
    <source>
        <strain evidence="6">cv. W05</strain>
        <tissue evidence="5">Hypocotyl of etiolated seedlings</tissue>
    </source>
</reference>
<dbReference type="Pfam" id="PF01535">
    <property type="entry name" value="PPR"/>
    <property type="match status" value="4"/>
</dbReference>
<gene>
    <name evidence="5" type="ORF">D0Y65_046042</name>
</gene>
<dbReference type="GO" id="GO:0008270">
    <property type="term" value="F:zinc ion binding"/>
    <property type="evidence" value="ECO:0007669"/>
    <property type="project" value="InterPro"/>
</dbReference>
<comment type="caution">
    <text evidence="5">The sequence shown here is derived from an EMBL/GenBank/DDBJ whole genome shotgun (WGS) entry which is preliminary data.</text>
</comment>
<proteinExistence type="inferred from homology"/>
<dbReference type="InterPro" id="IPR046848">
    <property type="entry name" value="E_motif"/>
</dbReference>
<evidence type="ECO:0000256" key="2">
    <source>
        <dbReference type="ARBA" id="ARBA00022737"/>
    </source>
</evidence>
<dbReference type="NCBIfam" id="TIGR00756">
    <property type="entry name" value="PPR"/>
    <property type="match status" value="6"/>
</dbReference>
<dbReference type="Proteomes" id="UP000289340">
    <property type="component" value="Chromosome 17"/>
</dbReference>
<dbReference type="Pfam" id="PF14432">
    <property type="entry name" value="DYW_deaminase"/>
    <property type="match status" value="1"/>
</dbReference>
<dbReference type="Pfam" id="PF20431">
    <property type="entry name" value="E_motif"/>
    <property type="match status" value="1"/>
</dbReference>
<accession>A0A445G7N3</accession>
<dbReference type="InterPro" id="IPR011990">
    <property type="entry name" value="TPR-like_helical_dom_sf"/>
</dbReference>
<dbReference type="EMBL" id="QZWG01000017">
    <property type="protein sequence ID" value="RZB57207.1"/>
    <property type="molecule type" value="Genomic_DNA"/>
</dbReference>
<dbReference type="InterPro" id="IPR032867">
    <property type="entry name" value="DYW_dom"/>
</dbReference>
<dbReference type="FunFam" id="1.25.40.10:FF:000454">
    <property type="entry name" value="Pentatricopeptide repeat-containing protein At3g47530"/>
    <property type="match status" value="1"/>
</dbReference>
<evidence type="ECO:0000313" key="6">
    <source>
        <dbReference type="Proteomes" id="UP000289340"/>
    </source>
</evidence>
<dbReference type="PANTHER" id="PTHR47926">
    <property type="entry name" value="PENTATRICOPEPTIDE REPEAT-CONTAINING PROTEIN"/>
    <property type="match status" value="1"/>
</dbReference>
<dbReference type="AlphaFoldDB" id="A0A445G7N3"/>
<dbReference type="Gramene" id="XM_028355944.1">
    <property type="protein sequence ID" value="XP_028211745.1"/>
    <property type="gene ID" value="LOC114394264"/>
</dbReference>
<feature type="repeat" description="PPR" evidence="3">
    <location>
        <begin position="182"/>
        <end position="212"/>
    </location>
</feature>
<feature type="repeat" description="PPR" evidence="3">
    <location>
        <begin position="321"/>
        <end position="355"/>
    </location>
</feature>
<dbReference type="PROSITE" id="PS51375">
    <property type="entry name" value="PPR"/>
    <property type="match status" value="4"/>
</dbReference>
<feature type="repeat" description="PPR" evidence="3">
    <location>
        <begin position="290"/>
        <end position="320"/>
    </location>
</feature>
<evidence type="ECO:0000259" key="4">
    <source>
        <dbReference type="Pfam" id="PF14432"/>
    </source>
</evidence>
<sequence>MTSTTLFTTPPPPSTTSAAPVDKDNLALLIDNSKSTHHLLQIHAALLRRGLHHHPILNFKLQRSYASLGHLHHSVTLFHRTPNPNVFLWTHIINAHAHFDLFHHALSYYSQMLTHPIQPNAFTLSSLLKACTLHPARAVHSHAIKFGLSSHLYVSTGLVDAYARGGDVASAQKLFDAMPERSLVSYTAMLTCYAKHGMLPEARVLFEGMGMKDVVCWNVMIDGYAQHGCPNEALVFFRKMMMMMGGNGNGKVRPNEITVVAVLSSCGQVGALECGKWVHSYVENNGIKVNVRVGTALVDMYCKCGSLEDARKVFDVMEGKDVVAWNSMIMGYGIHGFSDEALQLFHEMCCIGVKPSDITFVAVLTACAHAGLVSKGWEVFDSMKDGYGMEPKVEHYGCMVNLLGRAGRMQEAYDLVRSMEVEPDPVLWGTLLWACRIHSNVSLGEEIAEILVSNGLASSGTYVLLSNMYAAARNWVGVAKVRSMMKGSGVEKEPGCSSIEVKNRVHEFVAGDRRHPRSKDIYSMLEKMNGWLKERHYTPKTDAVLHDIGEQEKEQSLEVHSEKLALAFGLISTSPGAAIKIVKNLRVCLDCHAVMKIMSKISGRKIIMRDRNRFHHFENGSCSCRDYW</sequence>
<dbReference type="Pfam" id="PF20430">
    <property type="entry name" value="Eplus_motif"/>
    <property type="match status" value="1"/>
</dbReference>